<organism evidence="1 2">
    <name type="scientific">Treponema bryantii</name>
    <dbReference type="NCBI Taxonomy" id="163"/>
    <lineage>
        <taxon>Bacteria</taxon>
        <taxon>Pseudomonadati</taxon>
        <taxon>Spirochaetota</taxon>
        <taxon>Spirochaetia</taxon>
        <taxon>Spirochaetales</taxon>
        <taxon>Treponemataceae</taxon>
        <taxon>Treponema</taxon>
    </lineage>
</organism>
<dbReference type="OrthoDB" id="9822841at2"/>
<evidence type="ECO:0000313" key="2">
    <source>
        <dbReference type="Proteomes" id="UP000182360"/>
    </source>
</evidence>
<dbReference type="AlphaFoldDB" id="A0A1H9GM84"/>
<evidence type="ECO:0000313" key="1">
    <source>
        <dbReference type="EMBL" id="SEQ51170.1"/>
    </source>
</evidence>
<accession>A0A1H9GM84</accession>
<keyword evidence="2" id="KW-1185">Reference proteome</keyword>
<proteinExistence type="predicted"/>
<dbReference type="RefSeq" id="WP_074643705.1">
    <property type="nucleotide sequence ID" value="NZ_FOFU01000005.1"/>
</dbReference>
<name>A0A1H9GM84_9SPIR</name>
<dbReference type="Proteomes" id="UP000182360">
    <property type="component" value="Unassembled WGS sequence"/>
</dbReference>
<gene>
    <name evidence="1" type="ORF">SAMN04487977_10557</name>
</gene>
<reference evidence="1 2" key="1">
    <citation type="submission" date="2016-10" db="EMBL/GenBank/DDBJ databases">
        <authorList>
            <person name="de Groot N.N."/>
        </authorList>
    </citation>
    <scope>NUCLEOTIDE SEQUENCE [LARGE SCALE GENOMIC DNA]</scope>
    <source>
        <strain evidence="1 2">B25</strain>
    </source>
</reference>
<protein>
    <submittedName>
        <fullName evidence="1">Uncharacterized protein</fullName>
    </submittedName>
</protein>
<dbReference type="EMBL" id="FOFU01000005">
    <property type="protein sequence ID" value="SEQ51170.1"/>
    <property type="molecule type" value="Genomic_DNA"/>
</dbReference>
<sequence length="206" mass="24502">MKKLFIILLIGFLNINLFAQEFPFPPELKWWISEIQSIDKNAKIENFKFSEERSILNQDSPISYKNRLYPVLKKWNYFGNEFAYYDIYASLEKNKSGKYSIYGEPDSAFGIFDKNENLLFIDFFGSSKGIDSFCWVRDNRIIAVGRDIINSYEDGLSDIDFIIYDYYLKNDGEIIVKEYTYNIKSVNMAKIKLRWVEQRTDYFEIN</sequence>